<proteinExistence type="predicted"/>
<organism evidence="1 2">
    <name type="scientific">Fontibacillus solani</name>
    <dbReference type="NCBI Taxonomy" id="1572857"/>
    <lineage>
        <taxon>Bacteria</taxon>
        <taxon>Bacillati</taxon>
        <taxon>Bacillota</taxon>
        <taxon>Bacilli</taxon>
        <taxon>Bacillales</taxon>
        <taxon>Paenibacillaceae</taxon>
        <taxon>Fontibacillus</taxon>
    </lineage>
</organism>
<dbReference type="Proteomes" id="UP000567067">
    <property type="component" value="Unassembled WGS sequence"/>
</dbReference>
<dbReference type="EMBL" id="JACJIP010000027">
    <property type="protein sequence ID" value="MBA9087188.1"/>
    <property type="molecule type" value="Genomic_DNA"/>
</dbReference>
<dbReference type="PROSITE" id="PS51257">
    <property type="entry name" value="PROKAR_LIPOPROTEIN"/>
    <property type="match status" value="1"/>
</dbReference>
<evidence type="ECO:0000313" key="2">
    <source>
        <dbReference type="Proteomes" id="UP000567067"/>
    </source>
</evidence>
<reference evidence="1 2" key="1">
    <citation type="submission" date="2020-08" db="EMBL/GenBank/DDBJ databases">
        <title>Genomic Encyclopedia of Type Strains, Phase III (KMG-III): the genomes of soil and plant-associated and newly described type strains.</title>
        <authorList>
            <person name="Whitman W."/>
        </authorList>
    </citation>
    <scope>NUCLEOTIDE SEQUENCE [LARGE SCALE GENOMIC DNA]</scope>
    <source>
        <strain evidence="1 2">CECT 8693</strain>
    </source>
</reference>
<protein>
    <recommendedName>
        <fullName evidence="3">Sporulation protein</fullName>
    </recommendedName>
</protein>
<name>A0A7W3SWE0_9BACL</name>
<gene>
    <name evidence="1" type="ORF">FHR92_003670</name>
</gene>
<evidence type="ECO:0008006" key="3">
    <source>
        <dbReference type="Google" id="ProtNLM"/>
    </source>
</evidence>
<dbReference type="InterPro" id="IPR019076">
    <property type="entry name" value="Spore_lipoprot_YhcN/YlaJ-like"/>
</dbReference>
<accession>A0A7W3SWE0</accession>
<dbReference type="Pfam" id="PF09580">
    <property type="entry name" value="Spore_YhcN_YlaJ"/>
    <property type="match status" value="1"/>
</dbReference>
<sequence>MAFTKMNINRLGIIMLAVLIILSGTGCTAKKSANSAKPKTKSVQNKKAINPVTKKISDEVLKVKGVSKATVLVHNKDVVVGIDVKKGEPATSVEENVRYRVEGSKPGYFVHVTSDKKIHERIKKLNTKTTGKNPVKTLGNDVGVIIQDIGKTIRAPFQ</sequence>
<keyword evidence="2" id="KW-1185">Reference proteome</keyword>
<dbReference type="AlphaFoldDB" id="A0A7W3SWE0"/>
<dbReference type="RefSeq" id="WP_182537927.1">
    <property type="nucleotide sequence ID" value="NZ_JACJIP010000027.1"/>
</dbReference>
<comment type="caution">
    <text evidence="1">The sequence shown here is derived from an EMBL/GenBank/DDBJ whole genome shotgun (WGS) entry which is preliminary data.</text>
</comment>
<evidence type="ECO:0000313" key="1">
    <source>
        <dbReference type="EMBL" id="MBA9087188.1"/>
    </source>
</evidence>